<feature type="transmembrane region" description="Helical" evidence="2">
    <location>
        <begin position="7"/>
        <end position="31"/>
    </location>
</feature>
<evidence type="ECO:0000256" key="2">
    <source>
        <dbReference type="SAM" id="Phobius"/>
    </source>
</evidence>
<dbReference type="Pfam" id="PF07690">
    <property type="entry name" value="MFS_1"/>
    <property type="match status" value="1"/>
</dbReference>
<feature type="transmembrane region" description="Helical" evidence="2">
    <location>
        <begin position="269"/>
        <end position="287"/>
    </location>
</feature>
<reference evidence="3 4" key="1">
    <citation type="submission" date="2023-03" db="EMBL/GenBank/DDBJ databases">
        <title>Complete genome sequence of Tepidibacter sp. SWIR-1, isolated from a deep-sea hydrothermal vent.</title>
        <authorList>
            <person name="Li X."/>
        </authorList>
    </citation>
    <scope>NUCLEOTIDE SEQUENCE [LARGE SCALE GENOMIC DNA]</scope>
    <source>
        <strain evidence="3 4">SWIR-1</strain>
    </source>
</reference>
<dbReference type="InterPro" id="IPR036259">
    <property type="entry name" value="MFS_trans_sf"/>
</dbReference>
<feature type="transmembrane region" description="Helical" evidence="2">
    <location>
        <begin position="37"/>
        <end position="62"/>
    </location>
</feature>
<evidence type="ECO:0000313" key="3">
    <source>
        <dbReference type="EMBL" id="WFD11593.1"/>
    </source>
</evidence>
<keyword evidence="2" id="KW-0472">Membrane</keyword>
<keyword evidence="2" id="KW-0812">Transmembrane</keyword>
<feature type="transmembrane region" description="Helical" evidence="2">
    <location>
        <begin position="159"/>
        <end position="183"/>
    </location>
</feature>
<evidence type="ECO:0000313" key="4">
    <source>
        <dbReference type="Proteomes" id="UP001222800"/>
    </source>
</evidence>
<feature type="transmembrane region" description="Helical" evidence="2">
    <location>
        <begin position="364"/>
        <end position="382"/>
    </location>
</feature>
<keyword evidence="4" id="KW-1185">Reference proteome</keyword>
<keyword evidence="2" id="KW-1133">Transmembrane helix</keyword>
<protein>
    <submittedName>
        <fullName evidence="3">MFS transporter</fullName>
    </submittedName>
</protein>
<feature type="transmembrane region" description="Helical" evidence="2">
    <location>
        <begin position="95"/>
        <end position="114"/>
    </location>
</feature>
<gene>
    <name evidence="3" type="ORF">P4S50_05820</name>
</gene>
<dbReference type="InterPro" id="IPR052528">
    <property type="entry name" value="Sugar_transport-like"/>
</dbReference>
<evidence type="ECO:0000256" key="1">
    <source>
        <dbReference type="ARBA" id="ARBA00004651"/>
    </source>
</evidence>
<feature type="transmembrane region" description="Helical" evidence="2">
    <location>
        <begin position="135"/>
        <end position="153"/>
    </location>
</feature>
<feature type="transmembrane region" description="Helical" evidence="2">
    <location>
        <begin position="69"/>
        <end position="89"/>
    </location>
</feature>
<dbReference type="EMBL" id="CP120733">
    <property type="protein sequence ID" value="WFD11593.1"/>
    <property type="molecule type" value="Genomic_DNA"/>
</dbReference>
<feature type="transmembrane region" description="Helical" evidence="2">
    <location>
        <begin position="293"/>
        <end position="317"/>
    </location>
</feature>
<dbReference type="PANTHER" id="PTHR23526:SF2">
    <property type="entry name" value="MAJOR FACILITATOR SUPERFAMILY (MFS) PROFILE DOMAIN-CONTAINING PROTEIN"/>
    <property type="match status" value="1"/>
</dbReference>
<dbReference type="RefSeq" id="WP_277733686.1">
    <property type="nucleotide sequence ID" value="NZ_CP120733.1"/>
</dbReference>
<dbReference type="Proteomes" id="UP001222800">
    <property type="component" value="Chromosome"/>
</dbReference>
<dbReference type="PANTHER" id="PTHR23526">
    <property type="entry name" value="INTEGRAL MEMBRANE TRANSPORT PROTEIN-RELATED"/>
    <property type="match status" value="1"/>
</dbReference>
<sequence length="390" mass="44774">MSKEAKILLIISGLFTLAKGLSNVFVNIFLWKKSNDFIMIAQYNLIQYIFLPISFTIAGWLSKKKNGVWALRIGIVFYILFFILIILIKDNIIKYIYPLGILFGIAGGFYWLAFDVLSFDFTSTNNRDTFNGYNGFMAGIPAAIAPFAAAYIIDRGNNTTGYMIVFLLSLISFVILILISLLLRSQHYGQKLNFKKIIGSNNFDWNNLRKSTAAWGLRDVVILFLLNILIYKTTGSEMELGKLFFIAYLISSASYILEQKFIKPKRRMFALHIGTILMFISVLGLVFKINYYSILFFIVLDAIAVPFFYVPMTSATFNVLSQHNEENMRIEYIINRDIALNTGRIVSTTLLMIFLTFIKNERVLNYFLLFIGSGQLIALYFLKKLKIWDI</sequence>
<dbReference type="SUPFAM" id="SSF103473">
    <property type="entry name" value="MFS general substrate transporter"/>
    <property type="match status" value="1"/>
</dbReference>
<dbReference type="InterPro" id="IPR011701">
    <property type="entry name" value="MFS"/>
</dbReference>
<name>A0ABY8EKG7_9FIRM</name>
<organism evidence="3 4">
    <name type="scientific">Tepidibacter hydrothermalis</name>
    <dbReference type="NCBI Taxonomy" id="3036126"/>
    <lineage>
        <taxon>Bacteria</taxon>
        <taxon>Bacillati</taxon>
        <taxon>Bacillota</taxon>
        <taxon>Clostridia</taxon>
        <taxon>Peptostreptococcales</taxon>
        <taxon>Peptostreptococcaceae</taxon>
        <taxon>Tepidibacter</taxon>
    </lineage>
</organism>
<dbReference type="Gene3D" id="1.20.1250.20">
    <property type="entry name" value="MFS general substrate transporter like domains"/>
    <property type="match status" value="1"/>
</dbReference>
<comment type="subcellular location">
    <subcellularLocation>
        <location evidence="1">Cell membrane</location>
        <topology evidence="1">Multi-pass membrane protein</topology>
    </subcellularLocation>
</comment>
<accession>A0ABY8EKG7</accession>
<feature type="transmembrane region" description="Helical" evidence="2">
    <location>
        <begin position="338"/>
        <end position="358"/>
    </location>
</feature>
<proteinExistence type="predicted"/>